<accession>A0ACB8RXP9</accession>
<name>A0ACB8RXP9_9AGAM</name>
<sequence length="469" mass="51135">MSDFASFERAFHGDLVTPSHPDYESSLKRWAANSERRAAIVAYAKDEDDVRTALLYARAQGLRIAVKGGGHNPSGASSIEGGLVIDLSRYINSVRIDPETKLGYVGGGALWRDINGAAIKHGLAMTSGTVSHTGVGGLTLGGGFGYFTGKYGLVIDHLVQATIVVASGEKLVASTSQNSDLFWALRGGGSNFGVVTEFVFQLHPQLTDVFAGFLVFAPQAMEDVMRLIEAKFDNGMTEKEMASVVAAIGPGGQPCIMMILFYDGTEEEGREHFKPFFELKHIVADMCRGMPYDESNTLQDAGTPHGSNYYLRSVSIPRPSTKMALQVRDAVFELSEANPDIHTTCVFEHWSLAKVLSVPPEATSFNRSEKLSIVIAIQYDNDTPDSLRRVREIVDKLMKIAGGDARKNIGYANFNSDAPSHYASSADVVLSEEQTKALFGSNIARLRQIKKRYDPDMVFAKWFAIKPAA</sequence>
<reference evidence="1" key="1">
    <citation type="submission" date="2021-02" db="EMBL/GenBank/DDBJ databases">
        <authorList>
            <consortium name="DOE Joint Genome Institute"/>
            <person name="Ahrendt S."/>
            <person name="Looney B.P."/>
            <person name="Miyauchi S."/>
            <person name="Morin E."/>
            <person name="Drula E."/>
            <person name="Courty P.E."/>
            <person name="Chicoki N."/>
            <person name="Fauchery L."/>
            <person name="Kohler A."/>
            <person name="Kuo A."/>
            <person name="Labutti K."/>
            <person name="Pangilinan J."/>
            <person name="Lipzen A."/>
            <person name="Riley R."/>
            <person name="Andreopoulos W."/>
            <person name="He G."/>
            <person name="Johnson J."/>
            <person name="Barry K.W."/>
            <person name="Grigoriev I.V."/>
            <person name="Nagy L."/>
            <person name="Hibbett D."/>
            <person name="Henrissat B."/>
            <person name="Matheny P.B."/>
            <person name="Labbe J."/>
            <person name="Martin F."/>
        </authorList>
    </citation>
    <scope>NUCLEOTIDE SEQUENCE</scope>
    <source>
        <strain evidence="1">FP105234-sp</strain>
    </source>
</reference>
<dbReference type="EMBL" id="MU275881">
    <property type="protein sequence ID" value="KAI0048845.1"/>
    <property type="molecule type" value="Genomic_DNA"/>
</dbReference>
<evidence type="ECO:0000313" key="2">
    <source>
        <dbReference type="Proteomes" id="UP000814033"/>
    </source>
</evidence>
<proteinExistence type="predicted"/>
<evidence type="ECO:0000313" key="1">
    <source>
        <dbReference type="EMBL" id="KAI0048845.1"/>
    </source>
</evidence>
<organism evidence="1 2">
    <name type="scientific">Auriscalpium vulgare</name>
    <dbReference type="NCBI Taxonomy" id="40419"/>
    <lineage>
        <taxon>Eukaryota</taxon>
        <taxon>Fungi</taxon>
        <taxon>Dikarya</taxon>
        <taxon>Basidiomycota</taxon>
        <taxon>Agaricomycotina</taxon>
        <taxon>Agaricomycetes</taxon>
        <taxon>Russulales</taxon>
        <taxon>Auriscalpiaceae</taxon>
        <taxon>Auriscalpium</taxon>
    </lineage>
</organism>
<gene>
    <name evidence="1" type="ORF">FA95DRAFT_999164</name>
</gene>
<dbReference type="Proteomes" id="UP000814033">
    <property type="component" value="Unassembled WGS sequence"/>
</dbReference>
<comment type="caution">
    <text evidence="1">The sequence shown here is derived from an EMBL/GenBank/DDBJ whole genome shotgun (WGS) entry which is preliminary data.</text>
</comment>
<protein>
    <submittedName>
        <fullName evidence="1">FAD-binding domain-containing protein</fullName>
    </submittedName>
</protein>
<reference evidence="1" key="2">
    <citation type="journal article" date="2022" name="New Phytol.">
        <title>Evolutionary transition to the ectomycorrhizal habit in the genomes of a hyperdiverse lineage of mushroom-forming fungi.</title>
        <authorList>
            <person name="Looney B."/>
            <person name="Miyauchi S."/>
            <person name="Morin E."/>
            <person name="Drula E."/>
            <person name="Courty P.E."/>
            <person name="Kohler A."/>
            <person name="Kuo A."/>
            <person name="LaButti K."/>
            <person name="Pangilinan J."/>
            <person name="Lipzen A."/>
            <person name="Riley R."/>
            <person name="Andreopoulos W."/>
            <person name="He G."/>
            <person name="Johnson J."/>
            <person name="Nolan M."/>
            <person name="Tritt A."/>
            <person name="Barry K.W."/>
            <person name="Grigoriev I.V."/>
            <person name="Nagy L.G."/>
            <person name="Hibbett D."/>
            <person name="Henrissat B."/>
            <person name="Matheny P.B."/>
            <person name="Labbe J."/>
            <person name="Martin F.M."/>
        </authorList>
    </citation>
    <scope>NUCLEOTIDE SEQUENCE</scope>
    <source>
        <strain evidence="1">FP105234-sp</strain>
    </source>
</reference>
<keyword evidence="2" id="KW-1185">Reference proteome</keyword>